<dbReference type="Pfam" id="PF01940">
    <property type="entry name" value="DUF92"/>
    <property type="match status" value="1"/>
</dbReference>
<protein>
    <recommendedName>
        <fullName evidence="9">DUF92 domain-containing protein</fullName>
    </recommendedName>
</protein>
<feature type="transmembrane region" description="Helical" evidence="6">
    <location>
        <begin position="89"/>
        <end position="109"/>
    </location>
</feature>
<dbReference type="GO" id="GO:0016020">
    <property type="term" value="C:membrane"/>
    <property type="evidence" value="ECO:0007669"/>
    <property type="project" value="UniProtKB-SubCell"/>
</dbReference>
<dbReference type="Proteomes" id="UP000076404">
    <property type="component" value="Chromosome"/>
</dbReference>
<evidence type="ECO:0000256" key="1">
    <source>
        <dbReference type="ARBA" id="ARBA00004141"/>
    </source>
</evidence>
<evidence type="ECO:0000256" key="6">
    <source>
        <dbReference type="SAM" id="Phobius"/>
    </source>
</evidence>
<keyword evidence="5 6" id="KW-0472">Membrane</keyword>
<evidence type="ECO:0000256" key="4">
    <source>
        <dbReference type="ARBA" id="ARBA00022989"/>
    </source>
</evidence>
<keyword evidence="4 6" id="KW-1133">Transmembrane helix</keyword>
<keyword evidence="8" id="KW-1185">Reference proteome</keyword>
<feature type="transmembrane region" description="Helical" evidence="6">
    <location>
        <begin position="158"/>
        <end position="179"/>
    </location>
</feature>
<dbReference type="PANTHER" id="PTHR13353:SF5">
    <property type="entry name" value="TRANSMEMBRANE PROTEIN 19"/>
    <property type="match status" value="1"/>
</dbReference>
<reference evidence="7 8" key="2">
    <citation type="journal article" date="2016" name="Environ. Microbiol. Rep.">
        <title>Metagenomic evidence for the presence of phototrophic Gemmatimonadetes bacteria in diverse environments.</title>
        <authorList>
            <person name="Zeng Y."/>
            <person name="Baumbach J."/>
            <person name="Barbosa E.G."/>
            <person name="Azevedo V."/>
            <person name="Zhang C."/>
            <person name="Koblizek M."/>
        </authorList>
    </citation>
    <scope>NUCLEOTIDE SEQUENCE [LARGE SCALE GENOMIC DNA]</scope>
    <source>
        <strain evidence="7 8">AP64</strain>
    </source>
</reference>
<dbReference type="eggNOG" id="COG1836">
    <property type="taxonomic scope" value="Bacteria"/>
</dbReference>
<evidence type="ECO:0000256" key="3">
    <source>
        <dbReference type="ARBA" id="ARBA00022692"/>
    </source>
</evidence>
<dbReference type="KEGG" id="gph:GEMMAAP_13295"/>
<comment type="subcellular location">
    <subcellularLocation>
        <location evidence="1">Membrane</location>
        <topology evidence="1">Multi-pass membrane protein</topology>
    </subcellularLocation>
</comment>
<dbReference type="EMBL" id="CP011454">
    <property type="protein sequence ID" value="AMW05519.1"/>
    <property type="molecule type" value="Genomic_DNA"/>
</dbReference>
<sequence length="262" mass="26363">MLLVRVLTASSAAAVIAGLAWRAGSLSSRGVVAATVVGGIAMTAGATWGAFLVLWFVSASLASRYGRRAKEAATGDIVAKGGARDALQVLANGGVFAAAALVSVVWPAWHGAAAVAGAAALVAAGADTLATETGTLWRGRPWSLRTRGPVPTGSSGAVSLPGSLGMVAGAILLAMAAHWTGLVPAAMIPQVAGAGVVGAVADTVIGAFWQARRWCPSCERETEQPRHRCGTPTVAWRGVSWLSNDTVNFACTVVGAVVALLL</sequence>
<evidence type="ECO:0000256" key="5">
    <source>
        <dbReference type="ARBA" id="ARBA00023136"/>
    </source>
</evidence>
<dbReference type="PANTHER" id="PTHR13353">
    <property type="entry name" value="TRANSMEMBRANE PROTEIN 19"/>
    <property type="match status" value="1"/>
</dbReference>
<evidence type="ECO:0000313" key="8">
    <source>
        <dbReference type="Proteomes" id="UP000076404"/>
    </source>
</evidence>
<feature type="transmembrane region" description="Helical" evidence="6">
    <location>
        <begin position="115"/>
        <end position="137"/>
    </location>
</feature>
<organism evidence="7 8">
    <name type="scientific">Gemmatimonas phototrophica</name>
    <dbReference type="NCBI Taxonomy" id="1379270"/>
    <lineage>
        <taxon>Bacteria</taxon>
        <taxon>Pseudomonadati</taxon>
        <taxon>Gemmatimonadota</taxon>
        <taxon>Gemmatimonadia</taxon>
        <taxon>Gemmatimonadales</taxon>
        <taxon>Gemmatimonadaceae</taxon>
        <taxon>Gemmatimonas</taxon>
    </lineage>
</organism>
<proteinExistence type="inferred from homology"/>
<evidence type="ECO:0008006" key="9">
    <source>
        <dbReference type="Google" id="ProtNLM"/>
    </source>
</evidence>
<evidence type="ECO:0000256" key="2">
    <source>
        <dbReference type="ARBA" id="ARBA00009012"/>
    </source>
</evidence>
<name>A0A143BKF7_9BACT</name>
<dbReference type="AlphaFoldDB" id="A0A143BKF7"/>
<feature type="transmembrane region" description="Helical" evidence="6">
    <location>
        <begin position="191"/>
        <end position="211"/>
    </location>
</feature>
<accession>A0A143BKF7</accession>
<dbReference type="STRING" id="1379270.GEMMAAP_13295"/>
<gene>
    <name evidence="7" type="ORF">GEMMAAP_13295</name>
</gene>
<evidence type="ECO:0000313" key="7">
    <source>
        <dbReference type="EMBL" id="AMW05519.1"/>
    </source>
</evidence>
<dbReference type="InterPro" id="IPR002794">
    <property type="entry name" value="DUF92_TMEM19"/>
</dbReference>
<reference evidence="7 8" key="1">
    <citation type="journal article" date="2014" name="Proc. Natl. Acad. Sci. U.S.A.">
        <title>Functional type 2 photosynthetic reaction centers found in the rare bacterial phylum Gemmatimonadetes.</title>
        <authorList>
            <person name="Zeng Y."/>
            <person name="Feng F."/>
            <person name="Medova H."/>
            <person name="Dean J."/>
            <person name="Koblizek M."/>
        </authorList>
    </citation>
    <scope>NUCLEOTIDE SEQUENCE [LARGE SCALE GENOMIC DNA]</scope>
    <source>
        <strain evidence="7 8">AP64</strain>
    </source>
</reference>
<keyword evidence="3 6" id="KW-0812">Transmembrane</keyword>
<comment type="similarity">
    <text evidence="2">Belongs to the TMEM19 family.</text>
</comment>
<feature type="transmembrane region" description="Helical" evidence="6">
    <location>
        <begin position="32"/>
        <end position="57"/>
    </location>
</feature>